<dbReference type="Proteomes" id="UP000178222">
    <property type="component" value="Unassembled WGS sequence"/>
</dbReference>
<evidence type="ECO:0000256" key="1">
    <source>
        <dbReference type="SAM" id="MobiDB-lite"/>
    </source>
</evidence>
<dbReference type="EMBL" id="MHUL01000049">
    <property type="protein sequence ID" value="OHA75862.1"/>
    <property type="molecule type" value="Genomic_DNA"/>
</dbReference>
<comment type="caution">
    <text evidence="4">The sequence shown here is derived from an EMBL/GenBank/DDBJ whole genome shotgun (WGS) entry which is preliminary data.</text>
</comment>
<accession>A0A1G2RUA7</accession>
<dbReference type="Gene3D" id="2.60.40.680">
    <property type="match status" value="1"/>
</dbReference>
<sequence>MQKILIVLLLVFVGIFGLAEDVFAQQTATLFFSPSSQSIQAGSTFTVTVMVNTGGQQVNAVAAYFSYPVDKLQALQVTTTGSVLQFVAESTAGGGQVRIAGGSPTPGFLGTQRIGQVQFRAMSTLGSAQLSWSSDSAVLTDQGNQNILNIAASPSATFQITASQGDGSLLPPPPPTGGSTPPSSPQNEELAISDIRAERVSGQSVLLSWKTNEETKGQVNYGPTRQLAEQDEYPFSMLDGIFALEHSFSLSRVEPPEDYSLEIVATDESGNQAKTGRLVLSELLTEETTSPGTQEAGRGFEIAGFTISSPLFLAILLPIGAVVLLAVFLLVRRKR</sequence>
<dbReference type="PROSITE" id="PS50853">
    <property type="entry name" value="FN3"/>
    <property type="match status" value="1"/>
</dbReference>
<dbReference type="InterPro" id="IPR003961">
    <property type="entry name" value="FN3_dom"/>
</dbReference>
<organism evidence="4 5">
    <name type="scientific">Candidatus Wildermuthbacteria bacterium RIFCSPLOWO2_02_FULL_47_9c</name>
    <dbReference type="NCBI Taxonomy" id="1802466"/>
    <lineage>
        <taxon>Bacteria</taxon>
        <taxon>Candidatus Wildermuthiibacteriota</taxon>
    </lineage>
</organism>
<keyword evidence="2" id="KW-0472">Membrane</keyword>
<protein>
    <recommendedName>
        <fullName evidence="3">Fibronectin type-III domain-containing protein</fullName>
    </recommendedName>
</protein>
<reference evidence="4 5" key="1">
    <citation type="journal article" date="2016" name="Nat. Commun.">
        <title>Thousands of microbial genomes shed light on interconnected biogeochemical processes in an aquifer system.</title>
        <authorList>
            <person name="Anantharaman K."/>
            <person name="Brown C.T."/>
            <person name="Hug L.A."/>
            <person name="Sharon I."/>
            <person name="Castelle C.J."/>
            <person name="Probst A.J."/>
            <person name="Thomas B.C."/>
            <person name="Singh A."/>
            <person name="Wilkins M.J."/>
            <person name="Karaoz U."/>
            <person name="Brodie E.L."/>
            <person name="Williams K.H."/>
            <person name="Hubbard S.S."/>
            <person name="Banfield J.F."/>
        </authorList>
    </citation>
    <scope>NUCLEOTIDE SEQUENCE [LARGE SCALE GENOMIC DNA]</scope>
</reference>
<name>A0A1G2RUA7_9BACT</name>
<evidence type="ECO:0000256" key="2">
    <source>
        <dbReference type="SAM" id="Phobius"/>
    </source>
</evidence>
<evidence type="ECO:0000313" key="4">
    <source>
        <dbReference type="EMBL" id="OHA75862.1"/>
    </source>
</evidence>
<keyword evidence="2" id="KW-1133">Transmembrane helix</keyword>
<feature type="region of interest" description="Disordered" evidence="1">
    <location>
        <begin position="162"/>
        <end position="189"/>
    </location>
</feature>
<feature type="domain" description="Fibronectin type-III" evidence="3">
    <location>
        <begin position="191"/>
        <end position="292"/>
    </location>
</feature>
<dbReference type="CDD" id="cd08547">
    <property type="entry name" value="Type_II_cohesin"/>
    <property type="match status" value="1"/>
</dbReference>
<feature type="transmembrane region" description="Helical" evidence="2">
    <location>
        <begin position="311"/>
        <end position="331"/>
    </location>
</feature>
<dbReference type="AlphaFoldDB" id="A0A1G2RUA7"/>
<dbReference type="InterPro" id="IPR008965">
    <property type="entry name" value="CBM2/CBM3_carb-bd_dom_sf"/>
</dbReference>
<evidence type="ECO:0000259" key="3">
    <source>
        <dbReference type="PROSITE" id="PS50853"/>
    </source>
</evidence>
<evidence type="ECO:0000313" key="5">
    <source>
        <dbReference type="Proteomes" id="UP000178222"/>
    </source>
</evidence>
<keyword evidence="2" id="KW-0812">Transmembrane</keyword>
<gene>
    <name evidence="4" type="ORF">A3J30_03340</name>
</gene>
<dbReference type="GO" id="GO:0030246">
    <property type="term" value="F:carbohydrate binding"/>
    <property type="evidence" value="ECO:0007669"/>
    <property type="project" value="InterPro"/>
</dbReference>
<dbReference type="SUPFAM" id="SSF49384">
    <property type="entry name" value="Carbohydrate-binding domain"/>
    <property type="match status" value="1"/>
</dbReference>
<proteinExistence type="predicted"/>